<sequence>MPRLKFNILDLPVDVLALILRPLLTAPDGGVISLCACTACPVNPLPILLIHPSIYAIACPLFYGVANGFLLDLTGKHGGHVRQCLREAAEEEEEEERGKGRGRPWLRPTGGRLLLLSPEARRRVQRLEVRMDRLRGWVYEELGPLMEDMAVQGGLADFCLTVCYGGDGSSNKNKRRGAVATSSRPNAPGGRRGRGQRIVFPAADGGPVGAPGGPGSEDGAA</sequence>
<accession>A0ABR0SLP8</accession>
<organism evidence="2 3">
    <name type="scientific">Cladobotryum mycophilum</name>
    <dbReference type="NCBI Taxonomy" id="491253"/>
    <lineage>
        <taxon>Eukaryota</taxon>
        <taxon>Fungi</taxon>
        <taxon>Dikarya</taxon>
        <taxon>Ascomycota</taxon>
        <taxon>Pezizomycotina</taxon>
        <taxon>Sordariomycetes</taxon>
        <taxon>Hypocreomycetidae</taxon>
        <taxon>Hypocreales</taxon>
        <taxon>Hypocreaceae</taxon>
        <taxon>Cladobotryum</taxon>
    </lineage>
</organism>
<reference evidence="2 3" key="1">
    <citation type="submission" date="2024-01" db="EMBL/GenBank/DDBJ databases">
        <title>Complete genome of Cladobotryum mycophilum ATHUM6906.</title>
        <authorList>
            <person name="Christinaki A.C."/>
            <person name="Myridakis A.I."/>
            <person name="Kouvelis V.N."/>
        </authorList>
    </citation>
    <scope>NUCLEOTIDE SEQUENCE [LARGE SCALE GENOMIC DNA]</scope>
    <source>
        <strain evidence="2 3">ATHUM6906</strain>
    </source>
</reference>
<gene>
    <name evidence="2" type="ORF">PT974_06162</name>
</gene>
<proteinExistence type="predicted"/>
<evidence type="ECO:0008006" key="4">
    <source>
        <dbReference type="Google" id="ProtNLM"/>
    </source>
</evidence>
<protein>
    <recommendedName>
        <fullName evidence="4">F-box domain-containing protein</fullName>
    </recommendedName>
</protein>
<feature type="region of interest" description="Disordered" evidence="1">
    <location>
        <begin position="169"/>
        <end position="221"/>
    </location>
</feature>
<evidence type="ECO:0000313" key="2">
    <source>
        <dbReference type="EMBL" id="KAK5992746.1"/>
    </source>
</evidence>
<evidence type="ECO:0000313" key="3">
    <source>
        <dbReference type="Proteomes" id="UP001338125"/>
    </source>
</evidence>
<feature type="compositionally biased region" description="Gly residues" evidence="1">
    <location>
        <begin position="206"/>
        <end position="221"/>
    </location>
</feature>
<comment type="caution">
    <text evidence="2">The sequence shown here is derived from an EMBL/GenBank/DDBJ whole genome shotgun (WGS) entry which is preliminary data.</text>
</comment>
<name>A0ABR0SLP8_9HYPO</name>
<keyword evidence="3" id="KW-1185">Reference proteome</keyword>
<dbReference type="EMBL" id="JAVFKD010000012">
    <property type="protein sequence ID" value="KAK5992746.1"/>
    <property type="molecule type" value="Genomic_DNA"/>
</dbReference>
<evidence type="ECO:0000256" key="1">
    <source>
        <dbReference type="SAM" id="MobiDB-lite"/>
    </source>
</evidence>
<dbReference type="Proteomes" id="UP001338125">
    <property type="component" value="Unassembled WGS sequence"/>
</dbReference>